<organism evidence="3 5">
    <name type="scientific">Rufibacter glacialis</name>
    <dbReference type="NCBI Taxonomy" id="1259555"/>
    <lineage>
        <taxon>Bacteria</taxon>
        <taxon>Pseudomonadati</taxon>
        <taxon>Bacteroidota</taxon>
        <taxon>Cytophagia</taxon>
        <taxon>Cytophagales</taxon>
        <taxon>Hymenobacteraceae</taxon>
        <taxon>Rufibacter</taxon>
    </lineage>
</organism>
<dbReference type="InterPro" id="IPR001753">
    <property type="entry name" value="Enoyl-CoA_hydra/iso"/>
</dbReference>
<dbReference type="RefSeq" id="WP_149099308.1">
    <property type="nucleotide sequence ID" value="NZ_BMMG01000005.1"/>
</dbReference>
<evidence type="ECO:0000313" key="6">
    <source>
        <dbReference type="Proteomes" id="UP001570846"/>
    </source>
</evidence>
<dbReference type="PROSITE" id="PS00166">
    <property type="entry name" value="ENOYL_COA_HYDRATASE"/>
    <property type="match status" value="1"/>
</dbReference>
<dbReference type="AlphaFoldDB" id="A0A5M8QBT0"/>
<dbReference type="Gene3D" id="3.90.226.10">
    <property type="entry name" value="2-enoyl-CoA Hydratase, Chain A, domain 1"/>
    <property type="match status" value="1"/>
</dbReference>
<evidence type="ECO:0000313" key="5">
    <source>
        <dbReference type="Proteomes" id="UP000323866"/>
    </source>
</evidence>
<gene>
    <name evidence="4" type="ORF">ACD591_20510</name>
    <name evidence="3" type="ORF">FOE74_14280</name>
</gene>
<keyword evidence="6" id="KW-1185">Reference proteome</keyword>
<reference evidence="4 6" key="3">
    <citation type="submission" date="2024-08" db="EMBL/GenBank/DDBJ databases">
        <authorList>
            <person name="Wei W."/>
        </authorList>
    </citation>
    <scope>NUCLEOTIDE SEQUENCE [LARGE SCALE GENOMIC DNA]</scope>
    <source>
        <strain evidence="4 6">XU2</strain>
    </source>
</reference>
<reference evidence="3 5" key="1">
    <citation type="submission" date="2019-07" db="EMBL/GenBank/DDBJ databases">
        <authorList>
            <person name="Qu J.-H."/>
        </authorList>
    </citation>
    <scope>NUCLEOTIDE SEQUENCE [LARGE SCALE GENOMIC DNA]</scope>
    <source>
        <strain evidence="3 5">MDT1-10-3</strain>
    </source>
</reference>
<dbReference type="InterPro" id="IPR029045">
    <property type="entry name" value="ClpP/crotonase-like_dom_sf"/>
</dbReference>
<evidence type="ECO:0000313" key="4">
    <source>
        <dbReference type="EMBL" id="MFA1773695.1"/>
    </source>
</evidence>
<dbReference type="Proteomes" id="UP001570846">
    <property type="component" value="Unassembled WGS sequence"/>
</dbReference>
<dbReference type="SUPFAM" id="SSF52096">
    <property type="entry name" value="ClpP/crotonase"/>
    <property type="match status" value="1"/>
</dbReference>
<dbReference type="Proteomes" id="UP000323866">
    <property type="component" value="Unassembled WGS sequence"/>
</dbReference>
<dbReference type="EMBL" id="VKKZ01000022">
    <property type="protein sequence ID" value="KAA6432276.1"/>
    <property type="molecule type" value="Genomic_DNA"/>
</dbReference>
<dbReference type="CDD" id="cd06558">
    <property type="entry name" value="crotonase-like"/>
    <property type="match status" value="1"/>
</dbReference>
<dbReference type="PANTHER" id="PTHR42964:SF1">
    <property type="entry name" value="POLYKETIDE BIOSYNTHESIS ENOYL-COA HYDRATASE PKSH-RELATED"/>
    <property type="match status" value="1"/>
</dbReference>
<evidence type="ECO:0000313" key="3">
    <source>
        <dbReference type="EMBL" id="KAA6432276.1"/>
    </source>
</evidence>
<proteinExistence type="inferred from homology"/>
<dbReference type="PANTHER" id="PTHR42964">
    <property type="entry name" value="ENOYL-COA HYDRATASE"/>
    <property type="match status" value="1"/>
</dbReference>
<comment type="similarity">
    <text evidence="1 2">Belongs to the enoyl-CoA hydratase/isomerase family.</text>
</comment>
<accession>A0A5M8QBT0</accession>
<dbReference type="EMBL" id="JBGOGF010000015">
    <property type="protein sequence ID" value="MFA1773695.1"/>
    <property type="molecule type" value="Genomic_DNA"/>
</dbReference>
<name>A0A5M8QBT0_9BACT</name>
<keyword evidence="3" id="KW-0413">Isomerase</keyword>
<reference evidence="3 5" key="2">
    <citation type="submission" date="2019-09" db="EMBL/GenBank/DDBJ databases">
        <title>A bacterium isolated from glacier soil.</title>
        <authorList>
            <person name="Liu Q."/>
        </authorList>
    </citation>
    <scope>NUCLEOTIDE SEQUENCE [LARGE SCALE GENOMIC DNA]</scope>
    <source>
        <strain evidence="3 5">MDT1-10-3</strain>
    </source>
</reference>
<dbReference type="GO" id="GO:0016853">
    <property type="term" value="F:isomerase activity"/>
    <property type="evidence" value="ECO:0007669"/>
    <property type="project" value="UniProtKB-KW"/>
</dbReference>
<evidence type="ECO:0000256" key="2">
    <source>
        <dbReference type="RuleBase" id="RU003707"/>
    </source>
</evidence>
<dbReference type="InterPro" id="IPR051683">
    <property type="entry name" value="Enoyl-CoA_Hydratase/Isomerase"/>
</dbReference>
<evidence type="ECO:0000256" key="1">
    <source>
        <dbReference type="ARBA" id="ARBA00005254"/>
    </source>
</evidence>
<comment type="caution">
    <text evidence="3">The sequence shown here is derived from an EMBL/GenBank/DDBJ whole genome shotgun (WGS) entry which is preliminary data.</text>
</comment>
<dbReference type="OrthoDB" id="9775794at2"/>
<protein>
    <submittedName>
        <fullName evidence="3">Enoyl-CoA hydratase/isomerase family protein</fullName>
    </submittedName>
</protein>
<sequence length="270" mass="30170">MEHTSTPSAETLLLTYISYHCQDRVGYITLNRPEKRNALSDVVVKELNQAFDYAEDDENCKVIVLRATGPVFCAGADLRYLQQMQHNNYQENLEDSTLFLHLLYQIYTLKKVVIAQVQGHAIAGGCALATVCDFTFTVEAARFGYTEVKFGFLPAIVKVFLLKRIGEARAKELLLTGDLISAEKAKAYGLVNEVVAENQLEARVQELAQRLCVQNSAQAMEGTKELFALLQELPLKEALDYAAERNALARATDDSQTGIEAFLKNEPILW</sequence>
<dbReference type="Pfam" id="PF00378">
    <property type="entry name" value="ECH_1"/>
    <property type="match status" value="1"/>
</dbReference>
<dbReference type="InterPro" id="IPR018376">
    <property type="entry name" value="Enoyl-CoA_hyd/isom_CS"/>
</dbReference>